<dbReference type="InterPro" id="IPR007852">
    <property type="entry name" value="Cdc73/Parafibromin"/>
</dbReference>
<comment type="subcellular location">
    <subcellularLocation>
        <location evidence="1">Nucleus</location>
    </subcellularLocation>
</comment>
<dbReference type="Pfam" id="PF05179">
    <property type="entry name" value="CDC73_C"/>
    <property type="match status" value="1"/>
</dbReference>
<dbReference type="PANTHER" id="PTHR12466">
    <property type="entry name" value="CDC73 DOMAIN PROTEIN"/>
    <property type="match status" value="1"/>
</dbReference>
<accession>A0A7S3Q578</accession>
<evidence type="ECO:0000256" key="1">
    <source>
        <dbReference type="ARBA" id="ARBA00004123"/>
    </source>
</evidence>
<dbReference type="Gene3D" id="3.40.50.11990">
    <property type="entry name" value="RNA polymerase II accessory factor, Cdc73 C-terminal domain"/>
    <property type="match status" value="1"/>
</dbReference>
<dbReference type="GO" id="GO:0000993">
    <property type="term" value="F:RNA polymerase II complex binding"/>
    <property type="evidence" value="ECO:0007669"/>
    <property type="project" value="TreeGrafter"/>
</dbReference>
<evidence type="ECO:0000256" key="5">
    <source>
        <dbReference type="SAM" id="MobiDB-lite"/>
    </source>
</evidence>
<protein>
    <recommendedName>
        <fullName evidence="6">Cell division control protein 73 C-terminal domain-containing protein</fullName>
    </recommendedName>
</protein>
<dbReference type="GO" id="GO:0016593">
    <property type="term" value="C:Cdc73/Paf1 complex"/>
    <property type="evidence" value="ECO:0007669"/>
    <property type="project" value="InterPro"/>
</dbReference>
<evidence type="ECO:0000256" key="4">
    <source>
        <dbReference type="ARBA" id="ARBA00023242"/>
    </source>
</evidence>
<proteinExistence type="inferred from homology"/>
<dbReference type="EMBL" id="HBIO01014253">
    <property type="protein sequence ID" value="CAE0466177.1"/>
    <property type="molecule type" value="Transcribed_RNA"/>
</dbReference>
<evidence type="ECO:0000256" key="2">
    <source>
        <dbReference type="ARBA" id="ARBA00010427"/>
    </source>
</evidence>
<comment type="similarity">
    <text evidence="2">Belongs to the CDC73 family.</text>
</comment>
<dbReference type="PANTHER" id="PTHR12466:SF8">
    <property type="entry name" value="PARAFIBROMIN"/>
    <property type="match status" value="1"/>
</dbReference>
<evidence type="ECO:0000259" key="6">
    <source>
        <dbReference type="Pfam" id="PF05179"/>
    </source>
</evidence>
<name>A0A7S3Q578_9STRA</name>
<feature type="compositionally biased region" description="Basic residues" evidence="5">
    <location>
        <begin position="142"/>
        <end position="156"/>
    </location>
</feature>
<reference evidence="7" key="1">
    <citation type="submission" date="2021-01" db="EMBL/GenBank/DDBJ databases">
        <authorList>
            <person name="Corre E."/>
            <person name="Pelletier E."/>
            <person name="Niang G."/>
            <person name="Scheremetjew M."/>
            <person name="Finn R."/>
            <person name="Kale V."/>
            <person name="Holt S."/>
            <person name="Cochrane G."/>
            <person name="Meng A."/>
            <person name="Brown T."/>
            <person name="Cohen L."/>
        </authorList>
    </citation>
    <scope>NUCLEOTIDE SEQUENCE</scope>
    <source>
        <strain evidence="7">MM31A-1</strain>
    </source>
</reference>
<dbReference type="GO" id="GO:0032968">
    <property type="term" value="P:positive regulation of transcription elongation by RNA polymerase II"/>
    <property type="evidence" value="ECO:0007669"/>
    <property type="project" value="TreeGrafter"/>
</dbReference>
<feature type="compositionally biased region" description="Basic and acidic residues" evidence="5">
    <location>
        <begin position="115"/>
        <end position="141"/>
    </location>
</feature>
<feature type="compositionally biased region" description="Low complexity" evidence="5">
    <location>
        <begin position="318"/>
        <end position="327"/>
    </location>
</feature>
<keyword evidence="3" id="KW-0804">Transcription</keyword>
<feature type="region of interest" description="Disordered" evidence="5">
    <location>
        <begin position="307"/>
        <end position="332"/>
    </location>
</feature>
<dbReference type="InterPro" id="IPR038103">
    <property type="entry name" value="CDC73_C_sf"/>
</dbReference>
<feature type="domain" description="Cell division control protein 73 C-terminal" evidence="6">
    <location>
        <begin position="369"/>
        <end position="525"/>
    </location>
</feature>
<dbReference type="InterPro" id="IPR031336">
    <property type="entry name" value="CDC73_C"/>
</dbReference>
<sequence>MSSEAALEALRSNAGSVSLSAISDKSIQLGAESFPFDAKLTFTPASSEKSLSYSLISVFLLVQDPKISVIKYRQVCKKYNVEDSVKTLDKAAVLEYFKETVRSGGKQSQTLSAKESVEKDDRKSSKSSSKREKGHDRDRDRHERRKDKSHHKSSSSRKREDDGKSSSSGSAKKKVKESTPLTSQQILDNLKTVVDKRVDRATATGDRNKSSTADSSMAMDVDDETGAGGATDAGIDGTEEPSVLRSQEEEEKNAIRACLSAKGYEARAPFLSQDDLEKDRLEVEKIMAYEIPVGNSASILRCGVTSTNNTSKRKDGTSSSSSSAPNSRSERNFARVLELYNQSLKEKKRPQSSSRPGSAIKKLPRPTGRPIIIIPNAMTSPISLINAQSFFGKAVFLPRDVAMKQLNGPKPTSLIIKRNISPRLGGGSVEYEIIDNPSRKLQSSKDWDRVVAVLAQGAAWQFKGWKMSNPVDVFSKSFGYYIGFEGAPVPKEVQSWNVKRECLSRDKRGVDSVVHASFWNGLDEWMGIHKRGYLPGER</sequence>
<dbReference type="AlphaFoldDB" id="A0A7S3Q578"/>
<feature type="region of interest" description="Disordered" evidence="5">
    <location>
        <begin position="105"/>
        <end position="248"/>
    </location>
</feature>
<evidence type="ECO:0000256" key="3">
    <source>
        <dbReference type="ARBA" id="ARBA00023163"/>
    </source>
</evidence>
<feature type="region of interest" description="Disordered" evidence="5">
    <location>
        <begin position="344"/>
        <end position="365"/>
    </location>
</feature>
<organism evidence="7">
    <name type="scientific">Chaetoceros debilis</name>
    <dbReference type="NCBI Taxonomy" id="122233"/>
    <lineage>
        <taxon>Eukaryota</taxon>
        <taxon>Sar</taxon>
        <taxon>Stramenopiles</taxon>
        <taxon>Ochrophyta</taxon>
        <taxon>Bacillariophyta</taxon>
        <taxon>Coscinodiscophyceae</taxon>
        <taxon>Chaetocerotophycidae</taxon>
        <taxon>Chaetocerotales</taxon>
        <taxon>Chaetocerotaceae</taxon>
        <taxon>Chaetoceros</taxon>
    </lineage>
</organism>
<gene>
    <name evidence="7" type="ORF">CDEB00056_LOCUS11029</name>
</gene>
<keyword evidence="4" id="KW-0539">Nucleus</keyword>
<dbReference type="GO" id="GO:0006368">
    <property type="term" value="P:transcription elongation by RNA polymerase II"/>
    <property type="evidence" value="ECO:0007669"/>
    <property type="project" value="InterPro"/>
</dbReference>
<evidence type="ECO:0000313" key="7">
    <source>
        <dbReference type="EMBL" id="CAE0466177.1"/>
    </source>
</evidence>